<protein>
    <recommendedName>
        <fullName evidence="8">Regulatory protein VirG</fullName>
    </recommendedName>
</protein>
<dbReference type="FunFam" id="1.10.10.10:FF:000099">
    <property type="entry name" value="Two-component system response regulator TorR"/>
    <property type="match status" value="1"/>
</dbReference>
<dbReference type="PROSITE" id="PS51755">
    <property type="entry name" value="OMPR_PHOB"/>
    <property type="match status" value="1"/>
</dbReference>
<dbReference type="PANTHER" id="PTHR48111:SF4">
    <property type="entry name" value="DNA-BINDING DUAL TRANSCRIPTIONAL REGULATOR OMPR"/>
    <property type="match status" value="1"/>
</dbReference>
<dbReference type="PROSITE" id="PS50110">
    <property type="entry name" value="RESPONSE_REGULATORY"/>
    <property type="match status" value="1"/>
</dbReference>
<dbReference type="GO" id="GO:0005829">
    <property type="term" value="C:cytosol"/>
    <property type="evidence" value="ECO:0007669"/>
    <property type="project" value="TreeGrafter"/>
</dbReference>
<evidence type="ECO:0000256" key="1">
    <source>
        <dbReference type="ARBA" id="ARBA00004496"/>
    </source>
</evidence>
<keyword evidence="6 10" id="KW-0238">DNA-binding</keyword>
<dbReference type="EMBL" id="AEWJ01000038">
    <property type="protein sequence ID" value="EGD58869.1"/>
    <property type="molecule type" value="Genomic_DNA"/>
</dbReference>
<name>F1Z8X0_9SPHN</name>
<dbReference type="CDD" id="cd17574">
    <property type="entry name" value="REC_OmpR"/>
    <property type="match status" value="1"/>
</dbReference>
<dbReference type="GO" id="GO:0000156">
    <property type="term" value="F:phosphorelay response regulator activity"/>
    <property type="evidence" value="ECO:0007669"/>
    <property type="project" value="TreeGrafter"/>
</dbReference>
<dbReference type="InterPro" id="IPR036388">
    <property type="entry name" value="WH-like_DNA-bd_sf"/>
</dbReference>
<dbReference type="Pfam" id="PF00072">
    <property type="entry name" value="Response_reg"/>
    <property type="match status" value="1"/>
</dbReference>
<evidence type="ECO:0000256" key="6">
    <source>
        <dbReference type="ARBA" id="ARBA00023125"/>
    </source>
</evidence>
<gene>
    <name evidence="13" type="ORF">Y88_0930</name>
</gene>
<keyword evidence="5" id="KW-0805">Transcription regulation</keyword>
<comment type="subcellular location">
    <subcellularLocation>
        <location evidence="1">Cytoplasm</location>
    </subcellularLocation>
</comment>
<dbReference type="SMART" id="SM00448">
    <property type="entry name" value="REC"/>
    <property type="match status" value="1"/>
</dbReference>
<dbReference type="SUPFAM" id="SSF52172">
    <property type="entry name" value="CheY-like"/>
    <property type="match status" value="1"/>
</dbReference>
<proteinExistence type="predicted"/>
<dbReference type="SMART" id="SM00862">
    <property type="entry name" value="Trans_reg_C"/>
    <property type="match status" value="1"/>
</dbReference>
<dbReference type="PANTHER" id="PTHR48111">
    <property type="entry name" value="REGULATOR OF RPOS"/>
    <property type="match status" value="1"/>
</dbReference>
<evidence type="ECO:0000256" key="5">
    <source>
        <dbReference type="ARBA" id="ARBA00023015"/>
    </source>
</evidence>
<dbReference type="InterPro" id="IPR039420">
    <property type="entry name" value="WalR-like"/>
</dbReference>
<dbReference type="CDD" id="cd00383">
    <property type="entry name" value="trans_reg_C"/>
    <property type="match status" value="1"/>
</dbReference>
<dbReference type="GO" id="GO:0006355">
    <property type="term" value="P:regulation of DNA-templated transcription"/>
    <property type="evidence" value="ECO:0007669"/>
    <property type="project" value="InterPro"/>
</dbReference>
<keyword evidence="7" id="KW-0804">Transcription</keyword>
<dbReference type="STRING" id="983920.Y88_0930"/>
<keyword evidence="3 9" id="KW-0597">Phosphoprotein</keyword>
<keyword evidence="2" id="KW-0963">Cytoplasm</keyword>
<evidence type="ECO:0000256" key="10">
    <source>
        <dbReference type="PROSITE-ProRule" id="PRU01091"/>
    </source>
</evidence>
<feature type="domain" description="Response regulatory" evidence="11">
    <location>
        <begin position="33"/>
        <end position="146"/>
    </location>
</feature>
<organism evidence="13 14">
    <name type="scientific">Novosphingobium nitrogenifigens DSM 19370</name>
    <dbReference type="NCBI Taxonomy" id="983920"/>
    <lineage>
        <taxon>Bacteria</taxon>
        <taxon>Pseudomonadati</taxon>
        <taxon>Pseudomonadota</taxon>
        <taxon>Alphaproteobacteria</taxon>
        <taxon>Sphingomonadales</taxon>
        <taxon>Sphingomonadaceae</taxon>
        <taxon>Novosphingobium</taxon>
    </lineage>
</organism>
<feature type="modified residue" description="4-aspartylphosphate" evidence="9">
    <location>
        <position position="82"/>
    </location>
</feature>
<comment type="caution">
    <text evidence="13">The sequence shown here is derived from an EMBL/GenBank/DDBJ whole genome shotgun (WGS) entry which is preliminary data.</text>
</comment>
<dbReference type="Pfam" id="PF00486">
    <property type="entry name" value="Trans_reg_C"/>
    <property type="match status" value="1"/>
</dbReference>
<accession>F1Z8X0</accession>
<evidence type="ECO:0000256" key="8">
    <source>
        <dbReference type="ARBA" id="ARBA00067337"/>
    </source>
</evidence>
<evidence type="ECO:0000313" key="14">
    <source>
        <dbReference type="Proteomes" id="UP000004728"/>
    </source>
</evidence>
<keyword evidence="4" id="KW-0902">Two-component regulatory system</keyword>
<evidence type="ECO:0000259" key="12">
    <source>
        <dbReference type="PROSITE" id="PS51755"/>
    </source>
</evidence>
<evidence type="ECO:0000313" key="13">
    <source>
        <dbReference type="EMBL" id="EGD58869.1"/>
    </source>
</evidence>
<sequence length="263" mass="29213">MAGERFPVLFPGRPFPFPFVRERFLPIAMTAKSILLVEDDPALRLLTARALRAHGYDVGTASTGAEMWVALESGAVDLIVLDIMLPGQTGIELFRRLRRDSDVPVIFISARGSEDDRVLGLELGADDYLPKPFGTRELIARIGAVLRRGQAEDERPARGRDLEFDGWRLSLGRHELRSPQGALVDLTGAEFDLLATFLNQPQRVIGRQRLIELSRTRQSDSSDRSIDVLVSRLRRKLTGPSGNAPIVTVRGVGYMFTAEVARH</sequence>
<dbReference type="Gene3D" id="6.10.250.690">
    <property type="match status" value="1"/>
</dbReference>
<dbReference type="AlphaFoldDB" id="F1Z8X0"/>
<dbReference type="InterPro" id="IPR001867">
    <property type="entry name" value="OmpR/PhoB-type_DNA-bd"/>
</dbReference>
<evidence type="ECO:0000256" key="7">
    <source>
        <dbReference type="ARBA" id="ARBA00023163"/>
    </source>
</evidence>
<dbReference type="Proteomes" id="UP000004728">
    <property type="component" value="Unassembled WGS sequence"/>
</dbReference>
<dbReference type="eggNOG" id="COG0745">
    <property type="taxonomic scope" value="Bacteria"/>
</dbReference>
<feature type="DNA-binding region" description="OmpR/PhoB-type" evidence="10">
    <location>
        <begin position="159"/>
        <end position="258"/>
    </location>
</feature>
<dbReference type="InterPro" id="IPR011006">
    <property type="entry name" value="CheY-like_superfamily"/>
</dbReference>
<feature type="domain" description="OmpR/PhoB-type" evidence="12">
    <location>
        <begin position="159"/>
        <end position="258"/>
    </location>
</feature>
<keyword evidence="14" id="KW-1185">Reference proteome</keyword>
<dbReference type="GO" id="GO:0000976">
    <property type="term" value="F:transcription cis-regulatory region binding"/>
    <property type="evidence" value="ECO:0007669"/>
    <property type="project" value="TreeGrafter"/>
</dbReference>
<dbReference type="Gene3D" id="3.40.50.2300">
    <property type="match status" value="1"/>
</dbReference>
<dbReference type="Gene3D" id="1.10.10.10">
    <property type="entry name" value="Winged helix-like DNA-binding domain superfamily/Winged helix DNA-binding domain"/>
    <property type="match status" value="1"/>
</dbReference>
<evidence type="ECO:0000256" key="4">
    <source>
        <dbReference type="ARBA" id="ARBA00023012"/>
    </source>
</evidence>
<evidence type="ECO:0000256" key="2">
    <source>
        <dbReference type="ARBA" id="ARBA00022490"/>
    </source>
</evidence>
<evidence type="ECO:0000259" key="11">
    <source>
        <dbReference type="PROSITE" id="PS50110"/>
    </source>
</evidence>
<reference evidence="13 14" key="1">
    <citation type="journal article" date="2012" name="J. Bacteriol.">
        <title>Draft Genome Sequence of Novosphingobium nitrogenifigens Y88T.</title>
        <authorList>
            <person name="Strabala T.J."/>
            <person name="Macdonald L."/>
            <person name="Liu V."/>
            <person name="Smit A.M."/>
        </authorList>
    </citation>
    <scope>NUCLEOTIDE SEQUENCE [LARGE SCALE GENOMIC DNA]</scope>
    <source>
        <strain evidence="13 14">DSM 19370</strain>
    </source>
</reference>
<evidence type="ECO:0000256" key="9">
    <source>
        <dbReference type="PROSITE-ProRule" id="PRU00169"/>
    </source>
</evidence>
<dbReference type="GO" id="GO:0032993">
    <property type="term" value="C:protein-DNA complex"/>
    <property type="evidence" value="ECO:0007669"/>
    <property type="project" value="TreeGrafter"/>
</dbReference>
<evidence type="ECO:0000256" key="3">
    <source>
        <dbReference type="ARBA" id="ARBA00022553"/>
    </source>
</evidence>
<dbReference type="SUPFAM" id="SSF46894">
    <property type="entry name" value="C-terminal effector domain of the bipartite response regulators"/>
    <property type="match status" value="1"/>
</dbReference>
<dbReference type="InterPro" id="IPR016032">
    <property type="entry name" value="Sig_transdc_resp-reg_C-effctor"/>
</dbReference>
<dbReference type="InParanoid" id="F1Z8X0"/>
<dbReference type="HOGENOM" id="CLU_000445_30_4_5"/>
<dbReference type="InterPro" id="IPR001789">
    <property type="entry name" value="Sig_transdc_resp-reg_receiver"/>
</dbReference>